<dbReference type="AlphaFoldDB" id="A0A0F9T4J0"/>
<gene>
    <name evidence="1" type="ORF">LCGC14_0373450</name>
</gene>
<accession>A0A0F9T4J0</accession>
<organism evidence="1">
    <name type="scientific">marine sediment metagenome</name>
    <dbReference type="NCBI Taxonomy" id="412755"/>
    <lineage>
        <taxon>unclassified sequences</taxon>
        <taxon>metagenomes</taxon>
        <taxon>ecological metagenomes</taxon>
    </lineage>
</organism>
<proteinExistence type="predicted"/>
<comment type="caution">
    <text evidence="1">The sequence shown here is derived from an EMBL/GenBank/DDBJ whole genome shotgun (WGS) entry which is preliminary data.</text>
</comment>
<reference evidence="1" key="1">
    <citation type="journal article" date="2015" name="Nature">
        <title>Complex archaea that bridge the gap between prokaryotes and eukaryotes.</title>
        <authorList>
            <person name="Spang A."/>
            <person name="Saw J.H."/>
            <person name="Jorgensen S.L."/>
            <person name="Zaremba-Niedzwiedzka K."/>
            <person name="Martijn J."/>
            <person name="Lind A.E."/>
            <person name="van Eijk R."/>
            <person name="Schleper C."/>
            <person name="Guy L."/>
            <person name="Ettema T.J."/>
        </authorList>
    </citation>
    <scope>NUCLEOTIDE SEQUENCE</scope>
</reference>
<dbReference type="EMBL" id="LAZR01000299">
    <property type="protein sequence ID" value="KKN76150.1"/>
    <property type="molecule type" value="Genomic_DNA"/>
</dbReference>
<evidence type="ECO:0000313" key="1">
    <source>
        <dbReference type="EMBL" id="KKN76150.1"/>
    </source>
</evidence>
<name>A0A0F9T4J0_9ZZZZ</name>
<protein>
    <submittedName>
        <fullName evidence="1">Uncharacterized protein</fullName>
    </submittedName>
</protein>
<sequence length="83" mass="10479">MELCGQVRRCWNCKYWKPKSAFYKGKQYRCIECYRAYYIENRERILTAKRVWYIKNKESRAIYARKYRARKEVELELRWRALP</sequence>